<dbReference type="PANTHER" id="PTHR36220">
    <property type="entry name" value="UNNAMED PRODUCT"/>
    <property type="match status" value="1"/>
</dbReference>
<evidence type="ECO:0008006" key="3">
    <source>
        <dbReference type="Google" id="ProtNLM"/>
    </source>
</evidence>
<accession>A0A0F3IGV1</accession>
<sequence>MVILLITSSIKADLISDQPHTSIVSNKPFTHSGVAVALSGNGNVMAIGSYGKTSLYVFSNNKWQFSQTLSRPKDLLCTSDPAFGNTVALSKDGNTLVVGASGTYSYLFWGVPYYIYFKCSGVAVYQRQNQQWRLQHIVTDPAVTDDELFGASLALSGDGKTLLVGAEYKACTDIDDICGAAYFFRQQENKWTLVKMLNGTQPVDKSLGFFGSTTALSQNGLTALIGYRAINSVWSYSFKNNDWQRLQVIKLPKQRFAARFGNALALSQDGSRALIAADNADNAQDCPGGFDNCGAVFSYRRNGKLLQLESSFTALDRHENNYFGETLALTADGTKAAVGTSDADCAQGNCGAVYFFQRQGIHWQELGRITSPTAGTGGFDLGGDFGSALGLSDDGQRVIVGADSEDCPKGEDCGAAYFYTPLY</sequence>
<dbReference type="EMBL" id="LAJX01000145">
    <property type="protein sequence ID" value="KJV05986.1"/>
    <property type="molecule type" value="Genomic_DNA"/>
</dbReference>
<reference evidence="2" key="1">
    <citation type="submission" date="2015-03" db="EMBL/GenBank/DDBJ databases">
        <title>Draft genome sequence of a novel methanotroph (Sn10-6) isolated from flooded ricefield rhizosphere in India.</title>
        <authorList>
            <person name="Pandit P.S."/>
            <person name="Pore S.D."/>
            <person name="Arora P."/>
            <person name="Kapse N.G."/>
            <person name="Dhakephalkar P.K."/>
            <person name="Rahalkar M.C."/>
        </authorList>
    </citation>
    <scope>NUCLEOTIDE SEQUENCE [LARGE SCALE GENOMIC DNA]</scope>
    <source>
        <strain evidence="2">Sn10-6</strain>
    </source>
</reference>
<name>A0A0F3IGV1_9GAMM</name>
<dbReference type="SUPFAM" id="SSF50965">
    <property type="entry name" value="Galactose oxidase, central domain"/>
    <property type="match status" value="2"/>
</dbReference>
<protein>
    <recommendedName>
        <fullName evidence="3">Integrin</fullName>
    </recommendedName>
</protein>
<comment type="caution">
    <text evidence="1">The sequence shown here is derived from an EMBL/GenBank/DDBJ whole genome shotgun (WGS) entry which is preliminary data.</text>
</comment>
<evidence type="ECO:0000313" key="1">
    <source>
        <dbReference type="EMBL" id="KJV05986.1"/>
    </source>
</evidence>
<reference evidence="1 2" key="2">
    <citation type="journal article" date="2016" name="Microb. Ecol.">
        <title>Genome Characteristics of a Novel Type I Methanotroph (Sn10-6) Isolated from a Flooded Indian Rice Field.</title>
        <authorList>
            <person name="Rahalkar M.C."/>
            <person name="Pandit P.S."/>
            <person name="Dhakephalkar P.K."/>
            <person name="Pore S."/>
            <person name="Arora P."/>
            <person name="Kapse N."/>
        </authorList>
    </citation>
    <scope>NUCLEOTIDE SEQUENCE [LARGE SCALE GENOMIC DNA]</scope>
    <source>
        <strain evidence="1 2">Sn10-6</strain>
    </source>
</reference>
<dbReference type="AlphaFoldDB" id="A0A0F3IGV1"/>
<evidence type="ECO:0000313" key="2">
    <source>
        <dbReference type="Proteomes" id="UP000033684"/>
    </source>
</evidence>
<dbReference type="Proteomes" id="UP000033684">
    <property type="component" value="Unassembled WGS sequence"/>
</dbReference>
<dbReference type="InterPro" id="IPR011043">
    <property type="entry name" value="Gal_Oxase/kelch_b-propeller"/>
</dbReference>
<dbReference type="PANTHER" id="PTHR36220:SF1">
    <property type="entry name" value="GAMMA TUBULIN COMPLEX COMPONENT C-TERMINAL DOMAIN-CONTAINING PROTEIN"/>
    <property type="match status" value="1"/>
</dbReference>
<dbReference type="InterPro" id="IPR028994">
    <property type="entry name" value="Integrin_alpha_N"/>
</dbReference>
<keyword evidence="2" id="KW-1185">Reference proteome</keyword>
<organism evidence="1 2">
    <name type="scientific">Methylocucumis oryzae</name>
    <dbReference type="NCBI Taxonomy" id="1632867"/>
    <lineage>
        <taxon>Bacteria</taxon>
        <taxon>Pseudomonadati</taxon>
        <taxon>Pseudomonadota</taxon>
        <taxon>Gammaproteobacteria</taxon>
        <taxon>Methylococcales</taxon>
        <taxon>Methylococcaceae</taxon>
        <taxon>Methylocucumis</taxon>
    </lineage>
</organism>
<proteinExistence type="predicted"/>
<dbReference type="Gene3D" id="2.130.10.130">
    <property type="entry name" value="Integrin alpha, N-terminal"/>
    <property type="match status" value="2"/>
</dbReference>
<gene>
    <name evidence="1" type="ORF">VZ94_14320</name>
</gene>